<evidence type="ECO:0000256" key="6">
    <source>
        <dbReference type="ARBA" id="ARBA00023136"/>
    </source>
</evidence>
<dbReference type="Proteomes" id="UP001236800">
    <property type="component" value="Chromosome"/>
</dbReference>
<evidence type="ECO:0000259" key="10">
    <source>
        <dbReference type="Pfam" id="PF00593"/>
    </source>
</evidence>
<dbReference type="PANTHER" id="PTHR30069:SF36">
    <property type="entry name" value="BLL6948 PROTEIN"/>
    <property type="match status" value="1"/>
</dbReference>
<evidence type="ECO:0000256" key="5">
    <source>
        <dbReference type="ARBA" id="ARBA00023077"/>
    </source>
</evidence>
<dbReference type="PANTHER" id="PTHR30069">
    <property type="entry name" value="TONB-DEPENDENT OUTER MEMBRANE RECEPTOR"/>
    <property type="match status" value="1"/>
</dbReference>
<organism evidence="12">
    <name type="scientific">Shewanella oncorhynchi</name>
    <dbReference type="NCBI Taxonomy" id="2726434"/>
    <lineage>
        <taxon>Bacteria</taxon>
        <taxon>Pseudomonadati</taxon>
        <taxon>Pseudomonadota</taxon>
        <taxon>Gammaproteobacteria</taxon>
        <taxon>Alteromonadales</taxon>
        <taxon>Shewanellaceae</taxon>
        <taxon>Shewanella</taxon>
    </lineage>
</organism>
<dbReference type="AlphaFoldDB" id="A0AA50Q6B3"/>
<reference evidence="12" key="1">
    <citation type="submission" date="2023-08" db="EMBL/GenBank/DDBJ databases">
        <title>Complete genome sequence of Shewanella oncorhynchi Z-P2, a siderophore putrebactin-producing bacterium.</title>
        <authorList>
            <person name="Zhang Y."/>
        </authorList>
    </citation>
    <scope>NUCLEOTIDE SEQUENCE</scope>
    <source>
        <strain evidence="12">Z-P2</strain>
    </source>
</reference>
<keyword evidence="6 8" id="KW-0472">Membrane</keyword>
<evidence type="ECO:0000256" key="7">
    <source>
        <dbReference type="ARBA" id="ARBA00023237"/>
    </source>
</evidence>
<dbReference type="KEGG" id="sog:RA178_03260"/>
<feature type="domain" description="TonB-dependent receptor plug" evidence="11">
    <location>
        <begin position="58"/>
        <end position="156"/>
    </location>
</feature>
<dbReference type="Pfam" id="PF07715">
    <property type="entry name" value="Plug"/>
    <property type="match status" value="1"/>
</dbReference>
<name>A0AA50Q6B3_9GAMM</name>
<dbReference type="InterPro" id="IPR036942">
    <property type="entry name" value="Beta-barrel_TonB_sf"/>
</dbReference>
<keyword evidence="12" id="KW-0675">Receptor</keyword>
<dbReference type="Pfam" id="PF00593">
    <property type="entry name" value="TonB_dep_Rec_b-barrel"/>
    <property type="match status" value="1"/>
</dbReference>
<dbReference type="InterPro" id="IPR012910">
    <property type="entry name" value="Plug_dom"/>
</dbReference>
<keyword evidence="2" id="KW-0813">Transport</keyword>
<accession>A0AA50Q6B3</accession>
<gene>
    <name evidence="12" type="ORF">RA178_03260</name>
</gene>
<dbReference type="GO" id="GO:0044718">
    <property type="term" value="P:siderophore transmembrane transport"/>
    <property type="evidence" value="ECO:0007669"/>
    <property type="project" value="TreeGrafter"/>
</dbReference>
<dbReference type="InterPro" id="IPR039426">
    <property type="entry name" value="TonB-dep_rcpt-like"/>
</dbReference>
<dbReference type="Gene3D" id="2.170.130.10">
    <property type="entry name" value="TonB-dependent receptor, plug domain"/>
    <property type="match status" value="1"/>
</dbReference>
<feature type="signal peptide" evidence="9">
    <location>
        <begin position="1"/>
        <end position="36"/>
    </location>
</feature>
<dbReference type="EMBL" id="CP132914">
    <property type="protein sequence ID" value="WMB73657.1"/>
    <property type="molecule type" value="Genomic_DNA"/>
</dbReference>
<comment type="similarity">
    <text evidence="8">Belongs to the TonB-dependent receptor family.</text>
</comment>
<evidence type="ECO:0000259" key="11">
    <source>
        <dbReference type="Pfam" id="PF07715"/>
    </source>
</evidence>
<proteinExistence type="inferred from homology"/>
<evidence type="ECO:0000313" key="12">
    <source>
        <dbReference type="EMBL" id="WMB73657.1"/>
    </source>
</evidence>
<keyword evidence="5 8" id="KW-0798">TonB box</keyword>
<evidence type="ECO:0000256" key="2">
    <source>
        <dbReference type="ARBA" id="ARBA00022448"/>
    </source>
</evidence>
<comment type="subcellular location">
    <subcellularLocation>
        <location evidence="1">Cell outer membrane</location>
        <topology evidence="1">Multi-pass membrane protein</topology>
    </subcellularLocation>
</comment>
<evidence type="ECO:0000256" key="3">
    <source>
        <dbReference type="ARBA" id="ARBA00022452"/>
    </source>
</evidence>
<dbReference type="InterPro" id="IPR000531">
    <property type="entry name" value="Beta-barrel_TonB"/>
</dbReference>
<feature type="chain" id="PRO_5041277319" evidence="9">
    <location>
        <begin position="37"/>
        <end position="694"/>
    </location>
</feature>
<protein>
    <submittedName>
        <fullName evidence="12">TonB-dependent receptor</fullName>
    </submittedName>
</protein>
<evidence type="ECO:0000256" key="8">
    <source>
        <dbReference type="RuleBase" id="RU003357"/>
    </source>
</evidence>
<dbReference type="GO" id="GO:0009279">
    <property type="term" value="C:cell outer membrane"/>
    <property type="evidence" value="ECO:0007669"/>
    <property type="project" value="UniProtKB-SubCell"/>
</dbReference>
<dbReference type="Gene3D" id="2.40.170.20">
    <property type="entry name" value="TonB-dependent receptor, beta-barrel domain"/>
    <property type="match status" value="1"/>
</dbReference>
<evidence type="ECO:0000256" key="9">
    <source>
        <dbReference type="SAM" id="SignalP"/>
    </source>
</evidence>
<sequence length="694" mass="77192">MKSGLGLSGMRLSKLWLSMTWLLPLCCLSSAVVAEAATDNIERLEVRGRQINTLGHSTSASEGIVGAAEIESRPLLRTGEILEFVPGMIVTQHSGSGKANQYFLRGFNLDHGTDFNTRVDGMPVNMRTHGHGQGYTDLNFLIPELIGEIRYAKGAYYPEVADFSGAGAAQLLLADQLPHNQVGVTLGEYGYQRLVATQELNTDIGRFIWGGEAQTYDGPWTDIDEDVSKISVVGRYLTRLGEGDLSVTMMAYDNSWNSADQIPARAMDSGLIDFYGSLDKDVGGESNRYSVSANYDAGDWQGNVYAIRSTMNLFSNFTYFLNDPINGDEFEQVDERTIWGGDLKRDWQTSLGGSQLNYSVGGDVRYDDIGAVGLYNTQARQRLNTVRLDEVQELSSGIFGKVEWLPAEQWRFNLGLRYDYFDVQVDSDNPLNSGDASDGMFSLKAGASYLWSDNLELYVNAGQGLHSNDARGATIKVDPVSGDEVEKVDLLVRSNGGEFGVKYYDRDFINFSAAIWYLQLDSELVFVGDAGNTEPSRASERYGAELTAYYWLNEAISIDMELAWTNARFTENEFEEGKYIDGAVPFVASAGITYRPDGDGLYSSVRVRHLGERVLDSFNDHKADATTLVNLALGYEFRRFDTKLELLNVFDSKDHDIDYFYASRLPGEAAEGVEDQHYHPVEPRMVRVSVSYHF</sequence>
<keyword evidence="4" id="KW-0812">Transmembrane</keyword>
<keyword evidence="3" id="KW-1134">Transmembrane beta strand</keyword>
<dbReference type="GO" id="GO:0015344">
    <property type="term" value="F:siderophore uptake transmembrane transporter activity"/>
    <property type="evidence" value="ECO:0007669"/>
    <property type="project" value="TreeGrafter"/>
</dbReference>
<dbReference type="SUPFAM" id="SSF56935">
    <property type="entry name" value="Porins"/>
    <property type="match status" value="1"/>
</dbReference>
<evidence type="ECO:0000256" key="1">
    <source>
        <dbReference type="ARBA" id="ARBA00004571"/>
    </source>
</evidence>
<feature type="domain" description="TonB-dependent receptor-like beta-barrel" evidence="10">
    <location>
        <begin position="260"/>
        <end position="640"/>
    </location>
</feature>
<evidence type="ECO:0000256" key="4">
    <source>
        <dbReference type="ARBA" id="ARBA00022692"/>
    </source>
</evidence>
<keyword evidence="9" id="KW-0732">Signal</keyword>
<dbReference type="InterPro" id="IPR037066">
    <property type="entry name" value="Plug_dom_sf"/>
</dbReference>
<keyword evidence="7" id="KW-0998">Cell outer membrane</keyword>